<dbReference type="SMART" id="SM00028">
    <property type="entry name" value="TPR"/>
    <property type="match status" value="2"/>
</dbReference>
<keyword evidence="4" id="KW-1185">Reference proteome</keyword>
<organism evidence="3 4">
    <name type="scientific">Paraglaciecola hydrolytica</name>
    <dbReference type="NCBI Taxonomy" id="1799789"/>
    <lineage>
        <taxon>Bacteria</taxon>
        <taxon>Pseudomonadati</taxon>
        <taxon>Pseudomonadota</taxon>
        <taxon>Gammaproteobacteria</taxon>
        <taxon>Alteromonadales</taxon>
        <taxon>Alteromonadaceae</taxon>
        <taxon>Paraglaciecola</taxon>
    </lineage>
</organism>
<evidence type="ECO:0000313" key="3">
    <source>
        <dbReference type="EMBL" id="KXI29159.1"/>
    </source>
</evidence>
<gene>
    <name evidence="3" type="ORF">AX660_13465</name>
</gene>
<dbReference type="Gene3D" id="1.25.40.10">
    <property type="entry name" value="Tetratricopeptide repeat domain"/>
    <property type="match status" value="1"/>
</dbReference>
<evidence type="ECO:0000256" key="2">
    <source>
        <dbReference type="SAM" id="MobiDB-lite"/>
    </source>
</evidence>
<feature type="coiled-coil region" evidence="1">
    <location>
        <begin position="590"/>
        <end position="617"/>
    </location>
</feature>
<proteinExistence type="predicted"/>
<evidence type="ECO:0000313" key="4">
    <source>
        <dbReference type="Proteomes" id="UP000070299"/>
    </source>
</evidence>
<dbReference type="Pfam" id="PF13432">
    <property type="entry name" value="TPR_16"/>
    <property type="match status" value="2"/>
</dbReference>
<dbReference type="SUPFAM" id="SSF48452">
    <property type="entry name" value="TPR-like"/>
    <property type="match status" value="1"/>
</dbReference>
<dbReference type="Proteomes" id="UP000070299">
    <property type="component" value="Unassembled WGS sequence"/>
</dbReference>
<dbReference type="AlphaFoldDB" id="A0A136A1Q0"/>
<name>A0A136A1Q0_9ALTE</name>
<dbReference type="RefSeq" id="WP_068376252.1">
    <property type="nucleotide sequence ID" value="NZ_LSNE01000005.1"/>
</dbReference>
<dbReference type="InterPro" id="IPR019734">
    <property type="entry name" value="TPR_rpt"/>
</dbReference>
<dbReference type="EMBL" id="LSNE01000005">
    <property type="protein sequence ID" value="KXI29159.1"/>
    <property type="molecule type" value="Genomic_DNA"/>
</dbReference>
<feature type="region of interest" description="Disordered" evidence="2">
    <location>
        <begin position="666"/>
        <end position="688"/>
    </location>
</feature>
<keyword evidence="1" id="KW-0175">Coiled coil</keyword>
<evidence type="ECO:0008006" key="5">
    <source>
        <dbReference type="Google" id="ProtNLM"/>
    </source>
</evidence>
<reference evidence="4" key="1">
    <citation type="submission" date="2016-02" db="EMBL/GenBank/DDBJ databases">
        <authorList>
            <person name="Schultz-Johansen M."/>
            <person name="Glaring M.A."/>
            <person name="Bech P.K."/>
            <person name="Stougaard P."/>
        </authorList>
    </citation>
    <scope>NUCLEOTIDE SEQUENCE [LARGE SCALE GENOMIC DNA]</scope>
    <source>
        <strain evidence="4">S66</strain>
    </source>
</reference>
<dbReference type="InterPro" id="IPR011990">
    <property type="entry name" value="TPR-like_helical_dom_sf"/>
</dbReference>
<protein>
    <recommendedName>
        <fullName evidence="5">Tetratricopeptide repeat-like domain-containing protein</fullName>
    </recommendedName>
</protein>
<comment type="caution">
    <text evidence="3">The sequence shown here is derived from an EMBL/GenBank/DDBJ whole genome shotgun (WGS) entry which is preliminary data.</text>
</comment>
<accession>A0A136A1Q0</accession>
<dbReference type="Pfam" id="PF13174">
    <property type="entry name" value="TPR_6"/>
    <property type="match status" value="1"/>
</dbReference>
<sequence length="688" mass="78160">MLLMLLPVYVGAQTREHQQTSDASRLEKWYQQVLFAYYQDDLDGALLQYSLLEHYYPQGLQQLPASLYLHPSEPELLKASISLTRGLEDQAAEIFSRLLANYGLPEKRTAAWFSLGLSYYQQGQWSKAYEAFSHIDAKEALSYLDTSTQDQLIYLRVQLANQHALGGQAIQWQQQLSADSIYHYYLSYNQALTYLALGQTEQAIELLQQLVSVPEDGLQELLPNWLRPFADEQSEAEYMAKQQEVLAIQDRVNLTLAYTLLQQGKSHEAYSAFSRIRREGLDGDAALLGYGWAAAKGEELQIALGVWQSLMVLPEHSEYSLEAYLAAAYVYEKGFAPRQSVATLQLGVQRFKQTLVELKQASQTIQQSEFIQSLAHNYSALKPSIELPAFTAQRGATDDLLLTRLVQSAGLQKNTRNQLAALQQSQMIKQQLNEWQQRLSHFSLMLDERQEQRVERAKNMLQARIFEKLSFLQNRRDKLAEQLAAAQQQQDGTSLMSIAHQQSQARLSTAQTRLSAINQQKNALQEPVLNTEYDARLRRIQGILSWQANEAFAANSWQAQQALHQLDTEIVNTAEQQRRLLAMLAQRPDYAQQRQRVAQLLSRIEEQLARNQDLQQQLVAKVSAQLELSVSQFKSKVQGYVVQAQLALVRLNDQALQQNQNELGAESKVIPADIGRPPALEPQARQQP</sequence>
<dbReference type="STRING" id="1799789.AX660_13465"/>
<evidence type="ECO:0000256" key="1">
    <source>
        <dbReference type="SAM" id="Coils"/>
    </source>
</evidence>